<accession>A0A2A8CWN1</accession>
<keyword evidence="2" id="KW-1185">Reference proteome</keyword>
<protein>
    <submittedName>
        <fullName evidence="1">Uncharacterized protein</fullName>
    </submittedName>
</protein>
<sequence>MFTANMVGYHEGTDKVLRIRVKKRQTFQGRVRKRLQLRYVLPYMRYSLCCPFCEASLWSLQ</sequence>
<gene>
    <name evidence="1" type="ORF">CRI94_10220</name>
</gene>
<proteinExistence type="predicted"/>
<evidence type="ECO:0000313" key="2">
    <source>
        <dbReference type="Proteomes" id="UP000220102"/>
    </source>
</evidence>
<dbReference type="EMBL" id="PDEQ01000005">
    <property type="protein sequence ID" value="PEN13021.1"/>
    <property type="molecule type" value="Genomic_DNA"/>
</dbReference>
<name>A0A2A8CWN1_9BACT</name>
<dbReference type="Proteomes" id="UP000220102">
    <property type="component" value="Unassembled WGS sequence"/>
</dbReference>
<dbReference type="AlphaFoldDB" id="A0A2A8CWN1"/>
<comment type="caution">
    <text evidence="1">The sequence shown here is derived from an EMBL/GenBank/DDBJ whole genome shotgun (WGS) entry which is preliminary data.</text>
</comment>
<organism evidence="1 2">
    <name type="scientific">Longibacter salinarum</name>
    <dbReference type="NCBI Taxonomy" id="1850348"/>
    <lineage>
        <taxon>Bacteria</taxon>
        <taxon>Pseudomonadati</taxon>
        <taxon>Rhodothermota</taxon>
        <taxon>Rhodothermia</taxon>
        <taxon>Rhodothermales</taxon>
        <taxon>Salisaetaceae</taxon>
        <taxon>Longibacter</taxon>
    </lineage>
</organism>
<evidence type="ECO:0000313" key="1">
    <source>
        <dbReference type="EMBL" id="PEN13021.1"/>
    </source>
</evidence>
<reference evidence="1 2" key="1">
    <citation type="submission" date="2017-10" db="EMBL/GenBank/DDBJ databases">
        <title>Draft genome of Longibacter Salinarum.</title>
        <authorList>
            <person name="Goh K.M."/>
            <person name="Shamsir M.S."/>
            <person name="Lim S.W."/>
        </authorList>
    </citation>
    <scope>NUCLEOTIDE SEQUENCE [LARGE SCALE GENOMIC DNA]</scope>
    <source>
        <strain evidence="1 2">KCTC 52045</strain>
    </source>
</reference>